<accession>A0A9P4QQH2</accession>
<reference evidence="2" key="1">
    <citation type="journal article" date="2020" name="Stud. Mycol.">
        <title>101 Dothideomycetes genomes: a test case for predicting lifestyles and emergence of pathogens.</title>
        <authorList>
            <person name="Haridas S."/>
            <person name="Albert R."/>
            <person name="Binder M."/>
            <person name="Bloem J."/>
            <person name="Labutti K."/>
            <person name="Salamov A."/>
            <person name="Andreopoulos B."/>
            <person name="Baker S."/>
            <person name="Barry K."/>
            <person name="Bills G."/>
            <person name="Bluhm B."/>
            <person name="Cannon C."/>
            <person name="Castanera R."/>
            <person name="Culley D."/>
            <person name="Daum C."/>
            <person name="Ezra D."/>
            <person name="Gonzalez J."/>
            <person name="Henrissat B."/>
            <person name="Kuo A."/>
            <person name="Liang C."/>
            <person name="Lipzen A."/>
            <person name="Lutzoni F."/>
            <person name="Magnuson J."/>
            <person name="Mondo S."/>
            <person name="Nolan M."/>
            <person name="Ohm R."/>
            <person name="Pangilinan J."/>
            <person name="Park H.-J."/>
            <person name="Ramirez L."/>
            <person name="Alfaro M."/>
            <person name="Sun H."/>
            <person name="Tritt A."/>
            <person name="Yoshinaga Y."/>
            <person name="Zwiers L.-H."/>
            <person name="Turgeon B."/>
            <person name="Goodwin S."/>
            <person name="Spatafora J."/>
            <person name="Crous P."/>
            <person name="Grigoriev I."/>
        </authorList>
    </citation>
    <scope>NUCLEOTIDE SEQUENCE</scope>
    <source>
        <strain evidence="2">CBS 125425</strain>
    </source>
</reference>
<dbReference type="EMBL" id="ML996252">
    <property type="protein sequence ID" value="KAF2729214.1"/>
    <property type="molecule type" value="Genomic_DNA"/>
</dbReference>
<proteinExistence type="predicted"/>
<dbReference type="AlphaFoldDB" id="A0A9P4QQH2"/>
<feature type="signal peptide" evidence="1">
    <location>
        <begin position="1"/>
        <end position="18"/>
    </location>
</feature>
<evidence type="ECO:0000313" key="3">
    <source>
        <dbReference type="Proteomes" id="UP000799444"/>
    </source>
</evidence>
<feature type="chain" id="PRO_5040155106" evidence="1">
    <location>
        <begin position="19"/>
        <end position="110"/>
    </location>
</feature>
<evidence type="ECO:0000256" key="1">
    <source>
        <dbReference type="SAM" id="SignalP"/>
    </source>
</evidence>
<dbReference type="Proteomes" id="UP000799444">
    <property type="component" value="Unassembled WGS sequence"/>
</dbReference>
<sequence length="110" mass="11308">MKFSAALVILASVAAANARALHARAPQNAQTFTGALGGIEATPIDDSGNEDRPFQVGDATFVNLAAAVQRSCDQQFNACANEANAGSADFEFEECTAQKDACDAAGAARK</sequence>
<dbReference type="OrthoDB" id="2153847at2759"/>
<name>A0A9P4QQH2_9PLEO</name>
<keyword evidence="1" id="KW-0732">Signal</keyword>
<comment type="caution">
    <text evidence="2">The sequence shown here is derived from an EMBL/GenBank/DDBJ whole genome shotgun (WGS) entry which is preliminary data.</text>
</comment>
<protein>
    <submittedName>
        <fullName evidence="2">Uncharacterized protein</fullName>
    </submittedName>
</protein>
<evidence type="ECO:0000313" key="2">
    <source>
        <dbReference type="EMBL" id="KAF2729214.1"/>
    </source>
</evidence>
<organism evidence="2 3">
    <name type="scientific">Polyplosphaeria fusca</name>
    <dbReference type="NCBI Taxonomy" id="682080"/>
    <lineage>
        <taxon>Eukaryota</taxon>
        <taxon>Fungi</taxon>
        <taxon>Dikarya</taxon>
        <taxon>Ascomycota</taxon>
        <taxon>Pezizomycotina</taxon>
        <taxon>Dothideomycetes</taxon>
        <taxon>Pleosporomycetidae</taxon>
        <taxon>Pleosporales</taxon>
        <taxon>Tetraplosphaeriaceae</taxon>
        <taxon>Polyplosphaeria</taxon>
    </lineage>
</organism>
<keyword evidence="3" id="KW-1185">Reference proteome</keyword>
<gene>
    <name evidence="2" type="ORF">EJ04DRAFT_516088</name>
</gene>